<dbReference type="AlphaFoldDB" id="A0AB40D8Z0"/>
<evidence type="ECO:0000313" key="4">
    <source>
        <dbReference type="Proteomes" id="UP001515500"/>
    </source>
</evidence>
<evidence type="ECO:0000313" key="5">
    <source>
        <dbReference type="RefSeq" id="XP_039146853.1"/>
    </source>
</evidence>
<sequence>MDGRETQSCASNDRPIPAQASIDANHENINIVHEEDCGQDDDLVEQIDSETSYHSLYSSESGDESGDESGAKEDQIQIDGENPSIKIGSLFVDCYQFRRALEQYSILREFSIKYIKSDRSRVTVKTMQYEHSCCSINKCGNQMATQHWIASKVCDWLQQEGDLSGKELRRRLNEKYNVDLPYHRVWRGKEEAVSTIHGNWEDSYMKITDFKDELMRRNHGSIVKIDKESNEGKSHFKRMFICLGPCSTGFLLGCRPFLGFDGCHLKGKYKGVMAATSAIDGCNRLFPVTYGILESENIKSWTWFLNGLYEAISLPNGLVLASDRQKDLKEAICRVYPSVEHRTCVGHMYKNFKKKFRGESLQRSVWVVARSYTEIWSRSQFSTVCKCEYITNNISESFNAWVVEAREWPVLDLLDTIRQKIMVTMDKRRRMTTKWKDDIVPSVKKYVRNLSTGLASYKVQRCSDSKAEVSYKG</sequence>
<dbReference type="GeneID" id="120284116"/>
<dbReference type="PANTHER" id="PTHR31973">
    <property type="entry name" value="POLYPROTEIN, PUTATIVE-RELATED"/>
    <property type="match status" value="1"/>
</dbReference>
<keyword evidence="4" id="KW-1185">Reference proteome</keyword>
<feature type="domain" description="Transposase MuDR plant" evidence="2">
    <location>
        <begin position="85"/>
        <end position="126"/>
    </location>
</feature>
<evidence type="ECO:0000259" key="2">
    <source>
        <dbReference type="Pfam" id="PF03108"/>
    </source>
</evidence>
<organism evidence="4 5">
    <name type="scientific">Dioscorea cayennensis subsp. rotundata</name>
    <name type="common">White Guinea yam</name>
    <name type="synonym">Dioscorea rotundata</name>
    <dbReference type="NCBI Taxonomy" id="55577"/>
    <lineage>
        <taxon>Eukaryota</taxon>
        <taxon>Viridiplantae</taxon>
        <taxon>Streptophyta</taxon>
        <taxon>Embryophyta</taxon>
        <taxon>Tracheophyta</taxon>
        <taxon>Spermatophyta</taxon>
        <taxon>Magnoliopsida</taxon>
        <taxon>Liliopsida</taxon>
        <taxon>Dioscoreales</taxon>
        <taxon>Dioscoreaceae</taxon>
        <taxon>Dioscorea</taxon>
    </lineage>
</organism>
<evidence type="ECO:0000259" key="3">
    <source>
        <dbReference type="Pfam" id="PF10551"/>
    </source>
</evidence>
<gene>
    <name evidence="5" type="primary">LOC120284116</name>
</gene>
<feature type="region of interest" description="Disordered" evidence="1">
    <location>
        <begin position="1"/>
        <end position="25"/>
    </location>
</feature>
<evidence type="ECO:0000256" key="1">
    <source>
        <dbReference type="SAM" id="MobiDB-lite"/>
    </source>
</evidence>
<name>A0AB40D8Z0_DIOCR</name>
<dbReference type="InterPro" id="IPR004332">
    <property type="entry name" value="Transposase_MuDR"/>
</dbReference>
<proteinExistence type="predicted"/>
<feature type="compositionally biased region" description="Polar residues" evidence="1">
    <location>
        <begin position="1"/>
        <end position="11"/>
    </location>
</feature>
<feature type="domain" description="MULE transposase" evidence="3">
    <location>
        <begin position="258"/>
        <end position="351"/>
    </location>
</feature>
<feature type="region of interest" description="Disordered" evidence="1">
    <location>
        <begin position="48"/>
        <end position="79"/>
    </location>
</feature>
<dbReference type="Pfam" id="PF03108">
    <property type="entry name" value="DBD_Tnp_Mut"/>
    <property type="match status" value="1"/>
</dbReference>
<reference evidence="5" key="1">
    <citation type="submission" date="2025-08" db="UniProtKB">
        <authorList>
            <consortium name="RefSeq"/>
        </authorList>
    </citation>
    <scope>IDENTIFICATION</scope>
</reference>
<dbReference type="Pfam" id="PF10551">
    <property type="entry name" value="MULE"/>
    <property type="match status" value="1"/>
</dbReference>
<dbReference type="RefSeq" id="XP_039146853.1">
    <property type="nucleotide sequence ID" value="XM_039290919.1"/>
</dbReference>
<protein>
    <submittedName>
        <fullName evidence="5">Uncharacterized protein LOC120284116</fullName>
    </submittedName>
</protein>
<accession>A0AB40D8Z0</accession>
<dbReference type="InterPro" id="IPR018289">
    <property type="entry name" value="MULE_transposase_dom"/>
</dbReference>
<dbReference type="PANTHER" id="PTHR31973:SF188">
    <property type="entry name" value="POLYPROTEIN, PUTATIVE-RELATED"/>
    <property type="match status" value="1"/>
</dbReference>
<dbReference type="Proteomes" id="UP001515500">
    <property type="component" value="Chromosome 19"/>
</dbReference>